<sequence>MGWGGSPTLFLYSNNVEESPTRQRRRIGDCEGPRDGGRGGGVCRPLRASSRRRHLGPGEGEPRMAVVGGDLREKMASGGLPRNCARRLAPHEEGEERERGVERERIKR</sequence>
<feature type="region of interest" description="Disordered" evidence="1">
    <location>
        <begin position="14"/>
        <end position="108"/>
    </location>
</feature>
<evidence type="ECO:0000313" key="3">
    <source>
        <dbReference type="Proteomes" id="UP000026962"/>
    </source>
</evidence>
<protein>
    <submittedName>
        <fullName evidence="2">Uncharacterized protein</fullName>
    </submittedName>
</protein>
<dbReference type="AlphaFoldDB" id="A0A0E0JZ96"/>
<dbReference type="HOGENOM" id="CLU_2201266_0_0_1"/>
<feature type="compositionally biased region" description="Basic and acidic residues" evidence="1">
    <location>
        <begin position="26"/>
        <end position="37"/>
    </location>
</feature>
<feature type="compositionally biased region" description="Basic and acidic residues" evidence="1">
    <location>
        <begin position="89"/>
        <end position="108"/>
    </location>
</feature>
<dbReference type="Proteomes" id="UP000026962">
    <property type="component" value="Chromosome 2"/>
</dbReference>
<name>A0A0E0JZ96_ORYPU</name>
<accession>A0A0E0JZ96</accession>
<dbReference type="EnsemblPlants" id="OPUNC02G13220.1">
    <property type="protein sequence ID" value="OPUNC02G13220.1"/>
    <property type="gene ID" value="OPUNC02G13220"/>
</dbReference>
<dbReference type="Gramene" id="OPUNC02G13220.1">
    <property type="protein sequence ID" value="OPUNC02G13220.1"/>
    <property type="gene ID" value="OPUNC02G13220"/>
</dbReference>
<proteinExistence type="predicted"/>
<evidence type="ECO:0000256" key="1">
    <source>
        <dbReference type="SAM" id="MobiDB-lite"/>
    </source>
</evidence>
<evidence type="ECO:0000313" key="2">
    <source>
        <dbReference type="EnsemblPlants" id="OPUNC02G13220.1"/>
    </source>
</evidence>
<reference evidence="2" key="1">
    <citation type="submission" date="2015-04" db="UniProtKB">
        <authorList>
            <consortium name="EnsemblPlants"/>
        </authorList>
    </citation>
    <scope>IDENTIFICATION</scope>
</reference>
<reference evidence="2" key="2">
    <citation type="submission" date="2018-05" db="EMBL/GenBank/DDBJ databases">
        <title>OpunRS2 (Oryza punctata Reference Sequence Version 2).</title>
        <authorList>
            <person name="Zhang J."/>
            <person name="Kudrna D."/>
            <person name="Lee S."/>
            <person name="Talag J."/>
            <person name="Welchert J."/>
            <person name="Wing R.A."/>
        </authorList>
    </citation>
    <scope>NUCLEOTIDE SEQUENCE [LARGE SCALE GENOMIC DNA]</scope>
</reference>
<organism evidence="2">
    <name type="scientific">Oryza punctata</name>
    <name type="common">Red rice</name>
    <dbReference type="NCBI Taxonomy" id="4537"/>
    <lineage>
        <taxon>Eukaryota</taxon>
        <taxon>Viridiplantae</taxon>
        <taxon>Streptophyta</taxon>
        <taxon>Embryophyta</taxon>
        <taxon>Tracheophyta</taxon>
        <taxon>Spermatophyta</taxon>
        <taxon>Magnoliopsida</taxon>
        <taxon>Liliopsida</taxon>
        <taxon>Poales</taxon>
        <taxon>Poaceae</taxon>
        <taxon>BOP clade</taxon>
        <taxon>Oryzoideae</taxon>
        <taxon>Oryzeae</taxon>
        <taxon>Oryzinae</taxon>
        <taxon>Oryza</taxon>
    </lineage>
</organism>
<keyword evidence="3" id="KW-1185">Reference proteome</keyword>